<feature type="domain" description="MucB/RseB N-terminal" evidence="6">
    <location>
        <begin position="43"/>
        <end position="217"/>
    </location>
</feature>
<keyword evidence="3 5" id="KW-0732">Signal</keyword>
<evidence type="ECO:0000256" key="3">
    <source>
        <dbReference type="ARBA" id="ARBA00022729"/>
    </source>
</evidence>
<comment type="subcellular location">
    <subcellularLocation>
        <location evidence="1">Periplasm</location>
    </subcellularLocation>
</comment>
<evidence type="ECO:0000313" key="9">
    <source>
        <dbReference type="Proteomes" id="UP000030302"/>
    </source>
</evidence>
<dbReference type="CDD" id="cd16327">
    <property type="entry name" value="RseB"/>
    <property type="match status" value="1"/>
</dbReference>
<feature type="chain" id="PRO_5001974086" evidence="5">
    <location>
        <begin position="27"/>
        <end position="350"/>
    </location>
</feature>
<organism evidence="8 9">
    <name type="scientific">Collimonas arenae</name>
    <dbReference type="NCBI Taxonomy" id="279058"/>
    <lineage>
        <taxon>Bacteria</taxon>
        <taxon>Pseudomonadati</taxon>
        <taxon>Pseudomonadota</taxon>
        <taxon>Betaproteobacteria</taxon>
        <taxon>Burkholderiales</taxon>
        <taxon>Oxalobacteraceae</taxon>
        <taxon>Collimonas</taxon>
    </lineage>
</organism>
<evidence type="ECO:0000313" key="8">
    <source>
        <dbReference type="EMBL" id="AIY40857.1"/>
    </source>
</evidence>
<dbReference type="Gene3D" id="2.50.20.10">
    <property type="entry name" value="Lipoprotein localisation LolA/LolB/LppX"/>
    <property type="match status" value="1"/>
</dbReference>
<dbReference type="InterPro" id="IPR033434">
    <property type="entry name" value="MucB/RseB_N"/>
</dbReference>
<dbReference type="Gene3D" id="3.30.200.100">
    <property type="entry name" value="MucB/RseB, C-terminal domain"/>
    <property type="match status" value="1"/>
</dbReference>
<dbReference type="Pfam" id="PF17188">
    <property type="entry name" value="MucB_RseB_C"/>
    <property type="match status" value="1"/>
</dbReference>
<protein>
    <submittedName>
        <fullName evidence="8">Sigma factor RpoE negative regulatory protein RseB</fullName>
    </submittedName>
</protein>
<evidence type="ECO:0000259" key="7">
    <source>
        <dbReference type="Pfam" id="PF17188"/>
    </source>
</evidence>
<dbReference type="InterPro" id="IPR033436">
    <property type="entry name" value="MucB/RseB_C"/>
</dbReference>
<sequence>MRQTRAQTRFLLGVLLSFMIVLSAQAEGLDAGNTAANAADKQDAQALLKKIQSAAQKLNYSGTFIYQQANQIRTSRITHVLEGRNEIEKLEILDGQPREYIRRNEDVTGYMPETKTKIVEKRVTQDGFPAILAALPSDLNDYYNIRMGEIGRVAGFDCQAVLLEPKDNMRYGYKLWAEKNSGLLLRAQTLNGKNEIIEQISFTQIGIGNVDHRSLKPSFGNTNTWHTESNVINPANLNEWTVTGMPAGFKKVRELKRMVVDAPPPAAKSGASAPAPAARREVSQLIFSDGLVAISIFIEPGSQSRTEGSLQQGALNIVGKRQGDYWLTIVGDVPPAAMRQVANSIELKNK</sequence>
<keyword evidence="4" id="KW-0574">Periplasm</keyword>
<comment type="similarity">
    <text evidence="2">Belongs to the RseB family.</text>
</comment>
<feature type="signal peptide" evidence="5">
    <location>
        <begin position="1"/>
        <end position="26"/>
    </location>
</feature>
<proteinExistence type="inferred from homology"/>
<gene>
    <name evidence="8" type="primary">rseB</name>
    <name evidence="8" type="ORF">LT85_1699</name>
</gene>
<evidence type="ECO:0000256" key="2">
    <source>
        <dbReference type="ARBA" id="ARBA00008150"/>
    </source>
</evidence>
<dbReference type="GO" id="GO:0042597">
    <property type="term" value="C:periplasmic space"/>
    <property type="evidence" value="ECO:0007669"/>
    <property type="project" value="UniProtKB-SubCell"/>
</dbReference>
<dbReference type="KEGG" id="care:LT85_1699"/>
<reference evidence="9" key="1">
    <citation type="journal article" date="2014" name="Soil Biol. Biochem.">
        <title>Structure and function of bacterial communities in ageing soils: Insights from the Mendocino ecological staircase.</title>
        <authorList>
            <person name="Uroz S."/>
            <person name="Tech J.J."/>
            <person name="Sawaya N.A."/>
            <person name="Frey-Klett P."/>
            <person name="Leveau J.H.J."/>
        </authorList>
    </citation>
    <scope>NUCLEOTIDE SEQUENCE [LARGE SCALE GENOMIC DNA]</scope>
    <source>
        <strain evidence="9">Cal35</strain>
    </source>
</reference>
<dbReference type="AlphaFoldDB" id="A0A0A1FDD3"/>
<dbReference type="InterPro" id="IPR038484">
    <property type="entry name" value="MucB/RseB_C_sf"/>
</dbReference>
<dbReference type="PIRSF" id="PIRSF005427">
    <property type="entry name" value="RseB"/>
    <property type="match status" value="1"/>
</dbReference>
<dbReference type="HOGENOM" id="CLU_054710_0_0_4"/>
<evidence type="ECO:0000256" key="5">
    <source>
        <dbReference type="SAM" id="SignalP"/>
    </source>
</evidence>
<dbReference type="PANTHER" id="PTHR38782">
    <property type="match status" value="1"/>
</dbReference>
<evidence type="ECO:0000256" key="4">
    <source>
        <dbReference type="ARBA" id="ARBA00022764"/>
    </source>
</evidence>
<name>A0A0A1FDD3_9BURK</name>
<feature type="domain" description="MucB/RseB C-terminal" evidence="7">
    <location>
        <begin position="238"/>
        <end position="346"/>
    </location>
</feature>
<dbReference type="Pfam" id="PF03888">
    <property type="entry name" value="MucB_RseB"/>
    <property type="match status" value="1"/>
</dbReference>
<accession>A0A0A1FDD3</accession>
<dbReference type="PANTHER" id="PTHR38782:SF1">
    <property type="entry name" value="SIGMA-E FACTOR REGULATORY PROTEIN RSEB"/>
    <property type="match status" value="1"/>
</dbReference>
<evidence type="ECO:0000259" key="6">
    <source>
        <dbReference type="Pfam" id="PF03888"/>
    </source>
</evidence>
<keyword evidence="9" id="KW-1185">Reference proteome</keyword>
<dbReference type="Proteomes" id="UP000030302">
    <property type="component" value="Chromosome"/>
</dbReference>
<evidence type="ECO:0000256" key="1">
    <source>
        <dbReference type="ARBA" id="ARBA00004418"/>
    </source>
</evidence>
<dbReference type="STRING" id="279058.LT85_1699"/>
<dbReference type="EMBL" id="CP009962">
    <property type="protein sequence ID" value="AIY40857.1"/>
    <property type="molecule type" value="Genomic_DNA"/>
</dbReference>
<dbReference type="InterPro" id="IPR005588">
    <property type="entry name" value="MucB_RseB"/>
</dbReference>